<dbReference type="InterPro" id="IPR036291">
    <property type="entry name" value="NAD(P)-bd_dom_sf"/>
</dbReference>
<dbReference type="Gene3D" id="3.40.50.720">
    <property type="entry name" value="NAD(P)-binding Rossmann-like Domain"/>
    <property type="match status" value="1"/>
</dbReference>
<dbReference type="Gene3D" id="3.90.25.10">
    <property type="entry name" value="UDP-galactose 4-epimerase, domain 1"/>
    <property type="match status" value="1"/>
</dbReference>
<dbReference type="InterPro" id="IPR051604">
    <property type="entry name" value="Ergot_Alk_Oxidoreductase"/>
</dbReference>
<evidence type="ECO:0000313" key="2">
    <source>
        <dbReference type="EMBL" id="TDL45250.1"/>
    </source>
</evidence>
<accession>A0A4R5YPC5</accession>
<dbReference type="AlphaFoldDB" id="A0A4R5YPC5"/>
<dbReference type="EMBL" id="SMZX01000001">
    <property type="protein sequence ID" value="TDL45250.1"/>
    <property type="molecule type" value="Genomic_DNA"/>
</dbReference>
<gene>
    <name evidence="2" type="ORF">E2R54_01940</name>
</gene>
<organism evidence="2 3">
    <name type="scientific">Microbacterium oleivorans</name>
    <dbReference type="NCBI Taxonomy" id="273677"/>
    <lineage>
        <taxon>Bacteria</taxon>
        <taxon>Bacillati</taxon>
        <taxon>Actinomycetota</taxon>
        <taxon>Actinomycetes</taxon>
        <taxon>Micrococcales</taxon>
        <taxon>Microbacteriaceae</taxon>
        <taxon>Microbacterium</taxon>
    </lineage>
</organism>
<dbReference type="Proteomes" id="UP000295633">
    <property type="component" value="Unassembled WGS sequence"/>
</dbReference>
<dbReference type="InterPro" id="IPR008030">
    <property type="entry name" value="NmrA-like"/>
</dbReference>
<sequence>MTTALIIGASGTVGSRLIDDLTSNDGGLTVRLSSRQPATVEKWRSEGRESVVLDLDTPNTFTEALTGVDRVFLLTGYTAEMLFQSKNLVDAAVDAGVSHMVHLGVFSSRRDPVPHYAWHDMIEAYIEASGMAWTHLHPNVITDTILVREPSIAKTGSFTVNWGEATQGWVTAGDIAAVAAAVLREGPDVHGGKDYYLSSELLTGPEVAGILTDTLGTKITCRVSNADDQARYAATIEDAGTRLYIESAAAKMRHAEAGNLPFELSVRDDTERVTGHPPTTIAQWAEANLRAHA</sequence>
<evidence type="ECO:0000259" key="1">
    <source>
        <dbReference type="Pfam" id="PF05368"/>
    </source>
</evidence>
<dbReference type="PANTHER" id="PTHR43162:SF1">
    <property type="entry name" value="PRESTALK A DIFFERENTIATION PROTEIN A"/>
    <property type="match status" value="1"/>
</dbReference>
<comment type="caution">
    <text evidence="2">The sequence shown here is derived from an EMBL/GenBank/DDBJ whole genome shotgun (WGS) entry which is preliminary data.</text>
</comment>
<dbReference type="RefSeq" id="WP_133398486.1">
    <property type="nucleotide sequence ID" value="NZ_SMZX01000001.1"/>
</dbReference>
<dbReference type="SUPFAM" id="SSF51735">
    <property type="entry name" value="NAD(P)-binding Rossmann-fold domains"/>
    <property type="match status" value="1"/>
</dbReference>
<reference evidence="2 3" key="1">
    <citation type="submission" date="2019-03" db="EMBL/GenBank/DDBJ databases">
        <title>Genome Sequencing and Assembly of Various Microbes Isolated from Partially Reclaimed Soil and Acid Mine Drainage (AMD) Site.</title>
        <authorList>
            <person name="Steinbock B."/>
            <person name="Bechtold R."/>
            <person name="Sevigny J.L."/>
            <person name="Thomas D."/>
            <person name="Cuthill L.R."/>
            <person name="Aveiro Johannsen E.J."/>
            <person name="Thomas K."/>
            <person name="Ghosh A."/>
        </authorList>
    </citation>
    <scope>NUCLEOTIDE SEQUENCE [LARGE SCALE GENOMIC DNA]</scope>
    <source>
        <strain evidence="2 3">F-B2</strain>
    </source>
</reference>
<proteinExistence type="predicted"/>
<dbReference type="Pfam" id="PF05368">
    <property type="entry name" value="NmrA"/>
    <property type="match status" value="1"/>
</dbReference>
<evidence type="ECO:0000313" key="3">
    <source>
        <dbReference type="Proteomes" id="UP000295633"/>
    </source>
</evidence>
<dbReference type="PANTHER" id="PTHR43162">
    <property type="match status" value="1"/>
</dbReference>
<feature type="domain" description="NmrA-like" evidence="1">
    <location>
        <begin position="3"/>
        <end position="220"/>
    </location>
</feature>
<protein>
    <recommendedName>
        <fullName evidence="1">NmrA-like domain-containing protein</fullName>
    </recommendedName>
</protein>
<name>A0A4R5YPC5_9MICO</name>